<name>A0A3B0K3S0_DROGU</name>
<proteinExistence type="predicted"/>
<protein>
    <submittedName>
        <fullName evidence="3">Blast:Kelch-like protein 7</fullName>
    </submittedName>
</protein>
<gene>
    <name evidence="3" type="ORF">DGUA_6G005531</name>
</gene>
<evidence type="ECO:0000259" key="2">
    <source>
        <dbReference type="SMART" id="SM00875"/>
    </source>
</evidence>
<dbReference type="Proteomes" id="UP000268350">
    <property type="component" value="Unassembled WGS sequence"/>
</dbReference>
<dbReference type="OrthoDB" id="6350321at2759"/>
<dbReference type="Gene3D" id="1.25.40.420">
    <property type="match status" value="1"/>
</dbReference>
<dbReference type="InterPro" id="IPR031750">
    <property type="entry name" value="DUF4734"/>
</dbReference>
<dbReference type="InterPro" id="IPR011333">
    <property type="entry name" value="SKP1/BTB/POZ_sf"/>
</dbReference>
<dbReference type="Pfam" id="PF00651">
    <property type="entry name" value="BTB"/>
    <property type="match status" value="1"/>
</dbReference>
<evidence type="ECO:0000313" key="3">
    <source>
        <dbReference type="EMBL" id="SPP80629.1"/>
    </source>
</evidence>
<dbReference type="OMA" id="NLMPAWY"/>
<dbReference type="Pfam" id="PF15881">
    <property type="entry name" value="DUF4734"/>
    <property type="match status" value="1"/>
</dbReference>
<dbReference type="AlphaFoldDB" id="A0A3B0K3S0"/>
<dbReference type="InterPro" id="IPR011705">
    <property type="entry name" value="BACK"/>
</dbReference>
<feature type="region of interest" description="Disordered" evidence="1">
    <location>
        <begin position="1"/>
        <end position="27"/>
    </location>
</feature>
<reference evidence="4" key="1">
    <citation type="submission" date="2018-01" db="EMBL/GenBank/DDBJ databases">
        <authorList>
            <person name="Alioto T."/>
            <person name="Alioto T."/>
        </authorList>
    </citation>
    <scope>NUCLEOTIDE SEQUENCE [LARGE SCALE GENOMIC DNA]</scope>
</reference>
<dbReference type="STRING" id="7266.A0A3B0K3S0"/>
<dbReference type="PANTHER" id="PTHR22667:SF0">
    <property type="entry name" value="AT01380P-RELATED"/>
    <property type="match status" value="1"/>
</dbReference>
<sequence>MNDDNELSTESVQEREPDHSTPIPAFSLKDMGYREPEEGIDQKLCCKNEYKEHIIRGMDRIISKQKKTDIEVYVRGHKFLCHLCVLKTCTEFAKNLHFPNSLIIAHEDVTPTGFQLAYEWMIHKDSTLKRKDIVELYLAAEYMNVPELLDHVWDLFNEKKLVNDAIAFQIFLECLPHRRSMLQDLMLSRVHRFFLMAVTTEEYLHLELENVSEMLAHSNMCVNSELEIYYSAVRWLHHDWSQRKTHAPQIMAVVHFHLLPNQCLNSIREQLPELHNIPEVQSLINDELARERTRQAASLRQWVYDWKIPHHHSSVCSKWQCLDLAGFDRYLELIIATGPNYSQCLRYLRSGYTMPCCRSALLRKS</sequence>
<evidence type="ECO:0000313" key="4">
    <source>
        <dbReference type="Proteomes" id="UP000268350"/>
    </source>
</evidence>
<accession>A0A3B0K3S0</accession>
<evidence type="ECO:0000256" key="1">
    <source>
        <dbReference type="SAM" id="MobiDB-lite"/>
    </source>
</evidence>
<dbReference type="Gene3D" id="3.30.710.10">
    <property type="entry name" value="Potassium Channel Kv1.1, Chain A"/>
    <property type="match status" value="1"/>
</dbReference>
<dbReference type="PANTHER" id="PTHR22667">
    <property type="entry name" value="AT01380P-RELATED"/>
    <property type="match status" value="1"/>
</dbReference>
<dbReference type="EMBL" id="OUUW01000005">
    <property type="protein sequence ID" value="SPP80629.1"/>
    <property type="molecule type" value="Genomic_DNA"/>
</dbReference>
<dbReference type="CDD" id="cd18186">
    <property type="entry name" value="BTB_POZ_ZBTB_KLHL-like"/>
    <property type="match status" value="1"/>
</dbReference>
<feature type="domain" description="BACK" evidence="2">
    <location>
        <begin position="165"/>
        <end position="268"/>
    </location>
</feature>
<keyword evidence="4" id="KW-1185">Reference proteome</keyword>
<dbReference type="Pfam" id="PF07707">
    <property type="entry name" value="BACK"/>
    <property type="match status" value="1"/>
</dbReference>
<dbReference type="SUPFAM" id="SSF54695">
    <property type="entry name" value="POZ domain"/>
    <property type="match status" value="1"/>
</dbReference>
<organism evidence="3 4">
    <name type="scientific">Drosophila guanche</name>
    <name type="common">Fruit fly</name>
    <dbReference type="NCBI Taxonomy" id="7266"/>
    <lineage>
        <taxon>Eukaryota</taxon>
        <taxon>Metazoa</taxon>
        <taxon>Ecdysozoa</taxon>
        <taxon>Arthropoda</taxon>
        <taxon>Hexapoda</taxon>
        <taxon>Insecta</taxon>
        <taxon>Pterygota</taxon>
        <taxon>Neoptera</taxon>
        <taxon>Endopterygota</taxon>
        <taxon>Diptera</taxon>
        <taxon>Brachycera</taxon>
        <taxon>Muscomorpha</taxon>
        <taxon>Ephydroidea</taxon>
        <taxon>Drosophilidae</taxon>
        <taxon>Drosophila</taxon>
        <taxon>Sophophora</taxon>
    </lineage>
</organism>
<dbReference type="InterPro" id="IPR000210">
    <property type="entry name" value="BTB/POZ_dom"/>
</dbReference>
<dbReference type="SMART" id="SM00875">
    <property type="entry name" value="BACK"/>
    <property type="match status" value="1"/>
</dbReference>